<organism evidence="2 3">
    <name type="scientific">Trichoderma harzianum CBS 226.95</name>
    <dbReference type="NCBI Taxonomy" id="983964"/>
    <lineage>
        <taxon>Eukaryota</taxon>
        <taxon>Fungi</taxon>
        <taxon>Dikarya</taxon>
        <taxon>Ascomycota</taxon>
        <taxon>Pezizomycotina</taxon>
        <taxon>Sordariomycetes</taxon>
        <taxon>Hypocreomycetidae</taxon>
        <taxon>Hypocreales</taxon>
        <taxon>Hypocreaceae</taxon>
        <taxon>Trichoderma</taxon>
    </lineage>
</organism>
<dbReference type="EMBL" id="KZ679685">
    <property type="protein sequence ID" value="PTB51859.1"/>
    <property type="molecule type" value="Genomic_DNA"/>
</dbReference>
<sequence length="76" mass="8700">MDAQEHTIQGSECESKRKFASAILLSSPPIIPLPLMPFFVSIKRKLMMKQELPILLLGTSQKNRLPHPYPTYVQHQ</sequence>
<keyword evidence="1" id="KW-1133">Transmembrane helix</keyword>
<dbReference type="Proteomes" id="UP000241690">
    <property type="component" value="Unassembled WGS sequence"/>
</dbReference>
<dbReference type="AlphaFoldDB" id="A0A2T4A471"/>
<reference evidence="2 3" key="1">
    <citation type="submission" date="2016-07" db="EMBL/GenBank/DDBJ databases">
        <title>Multiple horizontal gene transfer events from other fungi enriched the ability of initially mycotrophic Trichoderma (Ascomycota) to feed on dead plant biomass.</title>
        <authorList>
            <consortium name="DOE Joint Genome Institute"/>
            <person name="Aerts A."/>
            <person name="Atanasova L."/>
            <person name="Chenthamara K."/>
            <person name="Zhang J."/>
            <person name="Grujic M."/>
            <person name="Henrissat B."/>
            <person name="Kuo A."/>
            <person name="Salamov A."/>
            <person name="Lipzen A."/>
            <person name="Labutti K."/>
            <person name="Barry K."/>
            <person name="Miao Y."/>
            <person name="Rahimi M.J."/>
            <person name="Shen Q."/>
            <person name="Grigoriev I.V."/>
            <person name="Kubicek C.P."/>
            <person name="Druzhinina I.S."/>
        </authorList>
    </citation>
    <scope>NUCLEOTIDE SEQUENCE [LARGE SCALE GENOMIC DNA]</scope>
    <source>
        <strain evidence="2 3">CBS 226.95</strain>
    </source>
</reference>
<evidence type="ECO:0000313" key="3">
    <source>
        <dbReference type="Proteomes" id="UP000241690"/>
    </source>
</evidence>
<keyword evidence="1" id="KW-0812">Transmembrane</keyword>
<evidence type="ECO:0000256" key="1">
    <source>
        <dbReference type="SAM" id="Phobius"/>
    </source>
</evidence>
<name>A0A2T4A471_TRIHA</name>
<proteinExistence type="predicted"/>
<gene>
    <name evidence="2" type="ORF">M431DRAFT_511016</name>
</gene>
<evidence type="ECO:0000313" key="2">
    <source>
        <dbReference type="EMBL" id="PTB51859.1"/>
    </source>
</evidence>
<keyword evidence="3" id="KW-1185">Reference proteome</keyword>
<feature type="transmembrane region" description="Helical" evidence="1">
    <location>
        <begin position="19"/>
        <end position="40"/>
    </location>
</feature>
<protein>
    <submittedName>
        <fullName evidence="2">Uncharacterized protein</fullName>
    </submittedName>
</protein>
<dbReference type="RefSeq" id="XP_024771536.1">
    <property type="nucleotide sequence ID" value="XM_024919582.1"/>
</dbReference>
<accession>A0A2T4A471</accession>
<keyword evidence="1" id="KW-0472">Membrane</keyword>
<dbReference type="GeneID" id="36628151"/>